<accession>T1HSE9</accession>
<evidence type="ECO:0000313" key="1">
    <source>
        <dbReference type="EnsemblMetazoa" id="RPRC006969-PA"/>
    </source>
</evidence>
<reference evidence="1" key="1">
    <citation type="submission" date="2015-05" db="UniProtKB">
        <authorList>
            <consortium name="EnsemblMetazoa"/>
        </authorList>
    </citation>
    <scope>IDENTIFICATION</scope>
</reference>
<proteinExistence type="predicted"/>
<protein>
    <submittedName>
        <fullName evidence="1">Uncharacterized protein</fullName>
    </submittedName>
</protein>
<keyword evidence="2" id="KW-1185">Reference proteome</keyword>
<evidence type="ECO:0000313" key="2">
    <source>
        <dbReference type="Proteomes" id="UP000015103"/>
    </source>
</evidence>
<dbReference type="Proteomes" id="UP000015103">
    <property type="component" value="Unassembled WGS sequence"/>
</dbReference>
<dbReference type="AlphaFoldDB" id="T1HSE9"/>
<dbReference type="EMBL" id="ACPB03024804">
    <property type="status" value="NOT_ANNOTATED_CDS"/>
    <property type="molecule type" value="Genomic_DNA"/>
</dbReference>
<sequence length="237" mass="27248">MVYFASFVSSIQKAVALQAMETELKPSRSAELIPVHTLHASDQMVVKKTDHTGDYTPTWRFLATWYHYLFFLLSLTATITGTLFTAVCSRREEERMLANSQRKAMCVQPKKEKKECQIIEPPEAQIYLEFSNDIHDNLRKEDVKEFLNFLKNAEIPYSKKKGSTAKKKAHRTSGKGRITLDRVSGKEEELVEHVENIKKAVFGQVREPLIDDVRRREAEALLEGEQLSRASSLKMER</sequence>
<dbReference type="EnsemblMetazoa" id="RPRC006969-RA">
    <property type="protein sequence ID" value="RPRC006969-PA"/>
    <property type="gene ID" value="RPRC006969"/>
</dbReference>
<dbReference type="VEuPathDB" id="VectorBase:RPRC006969"/>
<organism evidence="1 2">
    <name type="scientific">Rhodnius prolixus</name>
    <name type="common">Triatomid bug</name>
    <dbReference type="NCBI Taxonomy" id="13249"/>
    <lineage>
        <taxon>Eukaryota</taxon>
        <taxon>Metazoa</taxon>
        <taxon>Ecdysozoa</taxon>
        <taxon>Arthropoda</taxon>
        <taxon>Hexapoda</taxon>
        <taxon>Insecta</taxon>
        <taxon>Pterygota</taxon>
        <taxon>Neoptera</taxon>
        <taxon>Paraneoptera</taxon>
        <taxon>Hemiptera</taxon>
        <taxon>Heteroptera</taxon>
        <taxon>Panheteroptera</taxon>
        <taxon>Cimicomorpha</taxon>
        <taxon>Reduviidae</taxon>
        <taxon>Triatominae</taxon>
        <taxon>Rhodnius</taxon>
    </lineage>
</organism>
<dbReference type="InParanoid" id="T1HSE9"/>
<dbReference type="HOGENOM" id="CLU_1171926_0_0_1"/>
<name>T1HSE9_RHOPR</name>